<accession>A7RII3</accession>
<evidence type="ECO:0000256" key="6">
    <source>
        <dbReference type="ARBA" id="ARBA00023242"/>
    </source>
</evidence>
<dbReference type="GO" id="GO:0000981">
    <property type="term" value="F:DNA-binding transcription factor activity, RNA polymerase II-specific"/>
    <property type="evidence" value="ECO:0000318"/>
    <property type="project" value="GO_Central"/>
</dbReference>
<evidence type="ECO:0000256" key="1">
    <source>
        <dbReference type="ARBA" id="ARBA00004123"/>
    </source>
</evidence>
<name>A7RII3_NEMVE</name>
<dbReference type="GO" id="GO:0006357">
    <property type="term" value="P:regulation of transcription by RNA polymerase II"/>
    <property type="evidence" value="ECO:0000318"/>
    <property type="project" value="GO_Central"/>
</dbReference>
<dbReference type="InterPro" id="IPR018362">
    <property type="entry name" value="CCAAT-binding_factor_CS"/>
</dbReference>
<evidence type="ECO:0000313" key="9">
    <source>
        <dbReference type="EMBL" id="EDO48713.1"/>
    </source>
</evidence>
<evidence type="ECO:0000256" key="4">
    <source>
        <dbReference type="ARBA" id="ARBA00023159"/>
    </source>
</evidence>
<evidence type="ECO:0000256" key="5">
    <source>
        <dbReference type="ARBA" id="ARBA00023163"/>
    </source>
</evidence>
<evidence type="ECO:0000256" key="8">
    <source>
        <dbReference type="SAM" id="MobiDB-lite"/>
    </source>
</evidence>
<dbReference type="PRINTS" id="PR00616">
    <property type="entry name" value="CCAATSUBUNTB"/>
</dbReference>
<comment type="subunit">
    <text evidence="7">Heterotrimer.</text>
</comment>
<dbReference type="AlphaFoldDB" id="A7RII3"/>
<gene>
    <name evidence="9" type="ORF">NEMVEDRAFT_v1g82757</name>
</gene>
<feature type="compositionally biased region" description="Basic residues" evidence="8">
    <location>
        <begin position="48"/>
        <end position="57"/>
    </location>
</feature>
<keyword evidence="6 7" id="KW-0539">Nucleus</keyword>
<protein>
    <recommendedName>
        <fullName evidence="7">Nuclear transcription factor Y subunit</fullName>
    </recommendedName>
</protein>
<proteinExistence type="inferred from homology"/>
<dbReference type="GO" id="GO:0016602">
    <property type="term" value="C:CCAAT-binding factor complex"/>
    <property type="evidence" value="ECO:0000318"/>
    <property type="project" value="GO_Central"/>
</dbReference>
<feature type="non-terminal residue" evidence="9">
    <location>
        <position position="81"/>
    </location>
</feature>
<dbReference type="InterPro" id="IPR001289">
    <property type="entry name" value="NFYA"/>
</dbReference>
<keyword evidence="10" id="KW-1185">Reference proteome</keyword>
<dbReference type="STRING" id="45351.A7RII3"/>
<keyword evidence="5 7" id="KW-0804">Transcription</keyword>
<dbReference type="GO" id="GO:0003677">
    <property type="term" value="F:DNA binding"/>
    <property type="evidence" value="ECO:0007669"/>
    <property type="project" value="UniProtKB-KW"/>
</dbReference>
<comment type="function">
    <text evidence="7">Component of the sequence-specific heterotrimeric transcription factor (NF-Y) which specifically recognizes a 5'-CCAAT-3' box motif found in the promoters of its target genes.</text>
</comment>
<evidence type="ECO:0000256" key="2">
    <source>
        <dbReference type="ARBA" id="ARBA00023015"/>
    </source>
</evidence>
<dbReference type="OrthoDB" id="1097733at2759"/>
<dbReference type="InParanoid" id="A7RII3"/>
<dbReference type="Proteomes" id="UP000001593">
    <property type="component" value="Unassembled WGS sequence"/>
</dbReference>
<dbReference type="PROSITE" id="PS00686">
    <property type="entry name" value="NFYA_HAP2_1"/>
    <property type="match status" value="1"/>
</dbReference>
<organism evidence="9 10">
    <name type="scientific">Nematostella vectensis</name>
    <name type="common">Starlet sea anemone</name>
    <dbReference type="NCBI Taxonomy" id="45351"/>
    <lineage>
        <taxon>Eukaryota</taxon>
        <taxon>Metazoa</taxon>
        <taxon>Cnidaria</taxon>
        <taxon>Anthozoa</taxon>
        <taxon>Hexacorallia</taxon>
        <taxon>Actiniaria</taxon>
        <taxon>Edwardsiidae</taxon>
        <taxon>Nematostella</taxon>
    </lineage>
</organism>
<comment type="similarity">
    <text evidence="7">Belongs to the NFYA/HAP2 subunit family.</text>
</comment>
<dbReference type="PROSITE" id="PS51152">
    <property type="entry name" value="NFYA_HAP2_2"/>
    <property type="match status" value="1"/>
</dbReference>
<dbReference type="KEGG" id="nve:5521065"/>
<evidence type="ECO:0000256" key="3">
    <source>
        <dbReference type="ARBA" id="ARBA00023125"/>
    </source>
</evidence>
<dbReference type="EMBL" id="DS469512">
    <property type="protein sequence ID" value="EDO48713.1"/>
    <property type="molecule type" value="Genomic_DNA"/>
</dbReference>
<reference evidence="9 10" key="1">
    <citation type="journal article" date="2007" name="Science">
        <title>Sea anemone genome reveals ancestral eumetazoan gene repertoire and genomic organization.</title>
        <authorList>
            <person name="Putnam N.H."/>
            <person name="Srivastava M."/>
            <person name="Hellsten U."/>
            <person name="Dirks B."/>
            <person name="Chapman J."/>
            <person name="Salamov A."/>
            <person name="Terry A."/>
            <person name="Shapiro H."/>
            <person name="Lindquist E."/>
            <person name="Kapitonov V.V."/>
            <person name="Jurka J."/>
            <person name="Genikhovich G."/>
            <person name="Grigoriev I.V."/>
            <person name="Lucas S.M."/>
            <person name="Steele R.E."/>
            <person name="Finnerty J.R."/>
            <person name="Technau U."/>
            <person name="Martindale M.Q."/>
            <person name="Rokhsar D.S."/>
        </authorList>
    </citation>
    <scope>NUCLEOTIDE SEQUENCE [LARGE SCALE GENOMIC DNA]</scope>
    <source>
        <strain evidence="10">CH2 X CH6</strain>
    </source>
</reference>
<keyword evidence="2 7" id="KW-0805">Transcription regulation</keyword>
<dbReference type="HOGENOM" id="CLU_141910_2_0_1"/>
<dbReference type="Pfam" id="PF02045">
    <property type="entry name" value="CBFB_NFYA"/>
    <property type="match status" value="1"/>
</dbReference>
<comment type="subcellular location">
    <subcellularLocation>
        <location evidence="1 7">Nucleus</location>
    </subcellularLocation>
</comment>
<dbReference type="SMART" id="SM00521">
    <property type="entry name" value="CBF"/>
    <property type="match status" value="1"/>
</dbReference>
<keyword evidence="4" id="KW-0010">Activator</keyword>
<sequence length="81" mass="9573">METLDEPLYVNAKQYHRIIKRRQARAKLEAEGKIPKVRKKYLHESRHQHACRRKRSNGGRFVTKPGEESDESQDASEKQIE</sequence>
<evidence type="ECO:0000313" key="10">
    <source>
        <dbReference type="Proteomes" id="UP000001593"/>
    </source>
</evidence>
<dbReference type="Gene3D" id="6.10.250.2430">
    <property type="match status" value="1"/>
</dbReference>
<dbReference type="PhylomeDB" id="A7RII3"/>
<feature type="region of interest" description="Disordered" evidence="8">
    <location>
        <begin position="43"/>
        <end position="81"/>
    </location>
</feature>
<dbReference type="PANTHER" id="PTHR12632">
    <property type="entry name" value="TRANSCRIPTION FACTOR NF-Y ALPHA-RELATED"/>
    <property type="match status" value="1"/>
</dbReference>
<evidence type="ECO:0000256" key="7">
    <source>
        <dbReference type="RuleBase" id="RU367155"/>
    </source>
</evidence>
<keyword evidence="3 7" id="KW-0238">DNA-binding</keyword>